<gene>
    <name evidence="1" type="ORF">FDK13_18870</name>
</gene>
<dbReference type="AlphaFoldDB" id="A0A4U6D4T9"/>
<dbReference type="EMBL" id="SZVO01000008">
    <property type="protein sequence ID" value="TKT91018.1"/>
    <property type="molecule type" value="Genomic_DNA"/>
</dbReference>
<evidence type="ECO:0000313" key="1">
    <source>
        <dbReference type="EMBL" id="TKT91018.1"/>
    </source>
</evidence>
<comment type="caution">
    <text evidence="1">The sequence shown here is derived from an EMBL/GenBank/DDBJ whole genome shotgun (WGS) entry which is preliminary data.</text>
</comment>
<keyword evidence="2" id="KW-1185">Reference proteome</keyword>
<reference evidence="1 2" key="1">
    <citation type="submission" date="2019-05" db="EMBL/GenBank/DDBJ databases">
        <title>Dyadobacter AR-3-8 sp. nov., isolated from arctic soil.</title>
        <authorList>
            <person name="Chaudhary D.K."/>
        </authorList>
    </citation>
    <scope>NUCLEOTIDE SEQUENCE [LARGE SCALE GENOMIC DNA]</scope>
    <source>
        <strain evidence="1 2">AR-3-8</strain>
    </source>
</reference>
<protein>
    <submittedName>
        <fullName evidence="1">Uncharacterized protein</fullName>
    </submittedName>
</protein>
<name>A0A4U6D4T9_9BACT</name>
<accession>A0A4U6D4T9</accession>
<evidence type="ECO:0000313" key="2">
    <source>
        <dbReference type="Proteomes" id="UP000304900"/>
    </source>
</evidence>
<dbReference type="OrthoDB" id="953832at2"/>
<dbReference type="RefSeq" id="WP_137341561.1">
    <property type="nucleotide sequence ID" value="NZ_BSQH01000020.1"/>
</dbReference>
<sequence length="287" mass="30391">MNTKQRSLRITSAVIFLFALLPGFSAVFAQVKIGTNPTTINAGSALEIESTNKGLLMPRISLANTTTWGLAGIAAAGMHVYNTNAGITSTNTAYPTLVAKIGEYYWDGTGWVALAPIAKSTSISSFSQSTPGVAVYIASSNSPLCTFNGGTPPPACAIDLNRNGTFTVATPINDITIDITGTYSVSYNDTQVNWYFLIAIDKTTPGVYEIVDNVYITHSGTGCSANYLNIKTALQNLPARTYNIKAYLAPWVDSGHDAWVGIGTQSSPGACGSNDYLNQKMVVSVSQ</sequence>
<organism evidence="1 2">
    <name type="scientific">Dyadobacter frigoris</name>
    <dbReference type="NCBI Taxonomy" id="2576211"/>
    <lineage>
        <taxon>Bacteria</taxon>
        <taxon>Pseudomonadati</taxon>
        <taxon>Bacteroidota</taxon>
        <taxon>Cytophagia</taxon>
        <taxon>Cytophagales</taxon>
        <taxon>Spirosomataceae</taxon>
        <taxon>Dyadobacter</taxon>
    </lineage>
</organism>
<proteinExistence type="predicted"/>
<dbReference type="Proteomes" id="UP000304900">
    <property type="component" value="Unassembled WGS sequence"/>
</dbReference>